<accession>A0ABS6V1Q3</accession>
<sequence>MTGWGSPSGSTALGSTLLGTTTLWAVLLGAGFGAGLWALAVWAHPPRPTLGQLLARTLDAPAEPENIGSPGGRFARLLGPLIVAQHRAGLPGARVAADLRITGTPVAEHLARKALLSLAGFVTPTIVQLLLAAAGIPFGAELPLIGGVVFAALGFLWPELRARGRAAEMRADFRHALSAYLDLVWITLAGGAGVDSALTGSVTIGQGWAFDRLAGALSTAHLTRVTAWTALRRLGEEIGVDELAELAGSVSLAGTEGARVRASLAARAGSFRAHQITDAEARAQSATERMSLPVMLLFLGFLTFITYPAIGQILNGL</sequence>
<dbReference type="EMBL" id="JADQDK010000001">
    <property type="protein sequence ID" value="MBW0138426.1"/>
    <property type="molecule type" value="Genomic_DNA"/>
</dbReference>
<reference evidence="2 3" key="1">
    <citation type="submission" date="2020-11" db="EMBL/GenBank/DDBJ databases">
        <title>Pseudonocardia abyssalis sp. nov. and Pseudonocardia oceani sp. nov., description and phylogenomic analysis of two novel actinomycetes isolated from the deep Southern Ocean.</title>
        <authorList>
            <person name="Parra J."/>
        </authorList>
    </citation>
    <scope>NUCLEOTIDE SEQUENCE [LARGE SCALE GENOMIC DNA]</scope>
    <source>
        <strain evidence="2 3">KRD-168</strain>
    </source>
</reference>
<keyword evidence="1" id="KW-0472">Membrane</keyword>
<proteinExistence type="predicted"/>
<keyword evidence="1" id="KW-1133">Transmembrane helix</keyword>
<evidence type="ECO:0000313" key="2">
    <source>
        <dbReference type="EMBL" id="MBW0138426.1"/>
    </source>
</evidence>
<dbReference type="Proteomes" id="UP000694287">
    <property type="component" value="Unassembled WGS sequence"/>
</dbReference>
<dbReference type="RefSeq" id="WP_218600956.1">
    <property type="nucleotide sequence ID" value="NZ_JADQDJ010000007.1"/>
</dbReference>
<feature type="transmembrane region" description="Helical" evidence="1">
    <location>
        <begin position="23"/>
        <end position="43"/>
    </location>
</feature>
<keyword evidence="1" id="KW-0812">Transmembrane</keyword>
<name>A0ABS6V1Q3_9PSEU</name>
<evidence type="ECO:0000256" key="1">
    <source>
        <dbReference type="SAM" id="Phobius"/>
    </source>
</evidence>
<evidence type="ECO:0000313" key="3">
    <source>
        <dbReference type="Proteomes" id="UP000694287"/>
    </source>
</evidence>
<comment type="caution">
    <text evidence="2">The sequence shown here is derived from an EMBL/GenBank/DDBJ whole genome shotgun (WGS) entry which is preliminary data.</text>
</comment>
<keyword evidence="3" id="KW-1185">Reference proteome</keyword>
<protein>
    <submittedName>
        <fullName evidence="2">Type II secretion system F family protein</fullName>
    </submittedName>
</protein>
<gene>
    <name evidence="2" type="ORF">I4I81_29795</name>
</gene>
<dbReference type="PANTHER" id="PTHR35007:SF1">
    <property type="entry name" value="PILUS ASSEMBLY PROTEIN"/>
    <property type="match status" value="1"/>
</dbReference>
<dbReference type="PANTHER" id="PTHR35007">
    <property type="entry name" value="INTEGRAL MEMBRANE PROTEIN-RELATED"/>
    <property type="match status" value="1"/>
</dbReference>
<feature type="transmembrane region" description="Helical" evidence="1">
    <location>
        <begin position="142"/>
        <end position="160"/>
    </location>
</feature>
<feature type="transmembrane region" description="Helical" evidence="1">
    <location>
        <begin position="292"/>
        <end position="310"/>
    </location>
</feature>
<organism evidence="2 3">
    <name type="scientific">Pseudonocardia abyssalis</name>
    <dbReference type="NCBI Taxonomy" id="2792008"/>
    <lineage>
        <taxon>Bacteria</taxon>
        <taxon>Bacillati</taxon>
        <taxon>Actinomycetota</taxon>
        <taxon>Actinomycetes</taxon>
        <taxon>Pseudonocardiales</taxon>
        <taxon>Pseudonocardiaceae</taxon>
        <taxon>Pseudonocardia</taxon>
    </lineage>
</organism>
<feature type="transmembrane region" description="Helical" evidence="1">
    <location>
        <begin position="114"/>
        <end position="136"/>
    </location>
</feature>